<dbReference type="PANTHER" id="PTHR23270:SF10">
    <property type="entry name" value="PROTEIN RRP5 HOMOLOG"/>
    <property type="match status" value="1"/>
</dbReference>
<dbReference type="InterPro" id="IPR012340">
    <property type="entry name" value="NA-bd_OB-fold"/>
</dbReference>
<dbReference type="SUPFAM" id="SSF48452">
    <property type="entry name" value="TPR-like"/>
    <property type="match status" value="1"/>
</dbReference>
<dbReference type="Proteomes" id="UP001470230">
    <property type="component" value="Unassembled WGS sequence"/>
</dbReference>
<gene>
    <name evidence="5" type="ORF">M9Y10_002150</name>
</gene>
<evidence type="ECO:0000256" key="1">
    <source>
        <dbReference type="ARBA" id="ARBA00004604"/>
    </source>
</evidence>
<name>A0ABR2L8Z5_9EUKA</name>
<dbReference type="SMART" id="SM00316">
    <property type="entry name" value="S1"/>
    <property type="match status" value="11"/>
</dbReference>
<dbReference type="SUPFAM" id="SSF50249">
    <property type="entry name" value="Nucleic acid-binding proteins"/>
    <property type="match status" value="7"/>
</dbReference>
<keyword evidence="6" id="KW-1185">Reference proteome</keyword>
<evidence type="ECO:0000256" key="3">
    <source>
        <dbReference type="SAM" id="MobiDB-lite"/>
    </source>
</evidence>
<dbReference type="Gene3D" id="2.40.50.140">
    <property type="entry name" value="Nucleic acid-binding proteins"/>
    <property type="match status" value="5"/>
</dbReference>
<sequence length="1664" mass="187346">MDGTLPRGPAPSKKPFGFKNKHTKKQKKAAPKINSSITINDFAEGCITFGSIRSVEDDALYIDLPGGHRGILLFTEVNEYFLQQLQMAVEENKTSFNTLTEFFKVGSFIMAVVLSAGTNPVELSIRPSLINIGMPIKKNSIFYAAIKSEEDKGYIIDIGRKGYLCFLPFTGPDGKKRNLKVGQPVYVRIIKADENSNNLTFDLIDTDSSFPTVIESAPQFDEIRPFTVIDSVVKTNPPSGALKLQVGGIFSGVCPKFSWPAGKNQGDHVNVRPLLIDPAQKLLWMSAIPTIVDGLRPTCYDVKLGEIIDAEVLRIRSGVGIECILKRNGKDIRIFIDFATTEADSTIAAGDTHRVRIIERRPIDDLLFAADDKETLNLQVFSVEDAEVGKVYDGTVVQVHPKFGVFVKISKFLTGLAPLAYCDDPDKLEKGSEVKAIVLSKSNGQLKLALKEKLINSHYLRILSLDDVRHLIANRELYEQTKSELNDAQGNENEENQPNDEIDVLSLESNNKPEEPEEIKKIRKSQYTHVIVKKVVKSGMIVEMFNGLVAMIPAQYLPIQPGSDVSKIYQVGHVLRARVVTLDNDKINCSVTATDEKILQLGLELSVKVIGFTSDAVQVQLPSQYGQFKAIIPNTHFSDNLNLSQRIRDSLSTGKKLRKCILVRLPGFSAPAVLTRKQCFKQNASSIPRSNLEISPSNAYFGYVSGTQKYGSFVSFFGRASGLIHNQKLKIGESVNAYVQKMEKQNVSLTLPAEYGESDTYLQNFLYDVHHNFRPPAELVPNESSTLIFTVSEPAEALGDNFVYNINPEWKGISSINVDVGGQLQVAYCDYISNVAILDNFQEGLFEIEAGDTINATVLALVEPIIVAKYKDHIFLAPMNNYNNHQDYSNIVKAGETISLIASNFESYRGLKLTVNTATPSYLLSNDTIQKVKAEILSIDNLYAHVQLSDGRKGRIHRSQIPNTTKPGEIIQGQILSDNEPIYIVTDPLSPQHPEDFKEGMKVTGFVTHVYDDSLRLSLSPYTNGVIDAMHLTTSDRKLISENLQNNFSIGDPIEGYVVGTIGQSIQLSVQNPEENNTVHFAKVLHIKPGDYAEVKIGMKDRRYLDIFDVSDEFKFNPLRQFKEGQVIDVAFIPDDDKHVSTRPSAFEGIFPEVKEIEVGQIYKGYVSHHSEQGKFILVRLARGVTGKLSRNKIADTYIKDPQELFPDGSVITVKVESITNDNGVKVINLTSRHSDLEGKLLTFEDMKVGDILNGYISGVNEHGVYVNLLDFHKLSGLVHRSNLDERDPSEWEAFKNSRVKVEVEAIDQEKKKVNLKFVEDPQKEVVESSSSSSSEDETDENVQLNEIDLDFDENKDENDDTEVIQRKLKLTEEEIAQLEANQLKPTAPKTLKDFDLMLSKLPKSSYLWVKFIEFHFANGDIEEAKKTAKRALEELPIGDRQEKINVFISYINLMVLTAKKESFIDELMPLVRQAAASTNQIRIWTHFGVFVSAQRPEFEKEVWNRALKQCKGSVEVWAKYLETLMNEGKSQLAREELKRGFQSFDDMKSDDRWKLKERFGICEFRNGNIEHGRTVFEDLIKNNENKAHQFDYWNIYIDMETKYGDVDHARNIYDRLANTKLKPDRMRSTLKKWLNFESTHGDDPQRKAHIKKIAVEYSARKID</sequence>
<feature type="domain" description="S1 motif" evidence="4">
    <location>
        <begin position="139"/>
        <end position="204"/>
    </location>
</feature>
<evidence type="ECO:0000256" key="2">
    <source>
        <dbReference type="ARBA" id="ARBA00022552"/>
    </source>
</evidence>
<feature type="domain" description="S1 motif" evidence="4">
    <location>
        <begin position="389"/>
        <end position="451"/>
    </location>
</feature>
<feature type="region of interest" description="Disordered" evidence="3">
    <location>
        <begin position="1"/>
        <end position="30"/>
    </location>
</feature>
<dbReference type="InterPro" id="IPR003029">
    <property type="entry name" value="S1_domain"/>
</dbReference>
<accession>A0ABR2L8Z5</accession>
<dbReference type="InterPro" id="IPR045209">
    <property type="entry name" value="Rrp5"/>
</dbReference>
<dbReference type="EMBL" id="JAPFFF010000001">
    <property type="protein sequence ID" value="KAK8899828.1"/>
    <property type="molecule type" value="Genomic_DNA"/>
</dbReference>
<dbReference type="PANTHER" id="PTHR23270">
    <property type="entry name" value="PROGRAMMED CELL DEATH PROTEIN 11 PRE-RRNA PROCESSING PROTEIN RRP5"/>
    <property type="match status" value="1"/>
</dbReference>
<dbReference type="Pfam" id="PF00575">
    <property type="entry name" value="S1"/>
    <property type="match status" value="2"/>
</dbReference>
<feature type="domain" description="S1 motif" evidence="4">
    <location>
        <begin position="1000"/>
        <end position="1071"/>
    </location>
</feature>
<feature type="domain" description="S1 motif" evidence="4">
    <location>
        <begin position="45"/>
        <end position="126"/>
    </location>
</feature>
<reference evidence="5 6" key="1">
    <citation type="submission" date="2024-04" db="EMBL/GenBank/DDBJ databases">
        <title>Tritrichomonas musculus Genome.</title>
        <authorList>
            <person name="Alves-Ferreira E."/>
            <person name="Grigg M."/>
            <person name="Lorenzi H."/>
            <person name="Galac M."/>
        </authorList>
    </citation>
    <scope>NUCLEOTIDE SEQUENCE [LARGE SCALE GENOMIC DNA]</scope>
    <source>
        <strain evidence="5 6">EAF2021</strain>
    </source>
</reference>
<organism evidence="5 6">
    <name type="scientific">Tritrichomonas musculus</name>
    <dbReference type="NCBI Taxonomy" id="1915356"/>
    <lineage>
        <taxon>Eukaryota</taxon>
        <taxon>Metamonada</taxon>
        <taxon>Parabasalia</taxon>
        <taxon>Tritrichomonadida</taxon>
        <taxon>Tritrichomonadidae</taxon>
        <taxon>Tritrichomonas</taxon>
    </lineage>
</organism>
<feature type="domain" description="S1 motif" evidence="4">
    <location>
        <begin position="1160"/>
        <end position="1233"/>
    </location>
</feature>
<dbReference type="InterPro" id="IPR003107">
    <property type="entry name" value="HAT"/>
</dbReference>
<protein>
    <recommendedName>
        <fullName evidence="4">S1 motif domain-containing protein</fullName>
    </recommendedName>
</protein>
<comment type="caution">
    <text evidence="5">The sequence shown here is derived from an EMBL/GenBank/DDBJ whole genome shotgun (WGS) entry which is preliminary data.</text>
</comment>
<dbReference type="SMART" id="SM00386">
    <property type="entry name" value="HAT"/>
    <property type="match status" value="4"/>
</dbReference>
<feature type="domain" description="S1 motif" evidence="4">
    <location>
        <begin position="1250"/>
        <end position="1319"/>
    </location>
</feature>
<comment type="subcellular location">
    <subcellularLocation>
        <location evidence="1">Nucleus</location>
        <location evidence="1">Nucleolus</location>
    </subcellularLocation>
</comment>
<feature type="compositionally biased region" description="Acidic residues" evidence="3">
    <location>
        <begin position="492"/>
        <end position="503"/>
    </location>
</feature>
<evidence type="ECO:0000313" key="6">
    <source>
        <dbReference type="Proteomes" id="UP001470230"/>
    </source>
</evidence>
<dbReference type="Gene3D" id="1.25.40.10">
    <property type="entry name" value="Tetratricopeptide repeat domain"/>
    <property type="match status" value="2"/>
</dbReference>
<keyword evidence="2" id="KW-0698">rRNA processing</keyword>
<dbReference type="InterPro" id="IPR011990">
    <property type="entry name" value="TPR-like_helical_dom_sf"/>
</dbReference>
<feature type="region of interest" description="Disordered" evidence="3">
    <location>
        <begin position="485"/>
        <end position="518"/>
    </location>
</feature>
<feature type="compositionally biased region" description="Basic residues" evidence="3">
    <location>
        <begin position="19"/>
        <end position="30"/>
    </location>
</feature>
<dbReference type="PROSITE" id="PS50126">
    <property type="entry name" value="S1"/>
    <property type="match status" value="7"/>
</dbReference>
<evidence type="ECO:0000313" key="5">
    <source>
        <dbReference type="EMBL" id="KAK8899828.1"/>
    </source>
</evidence>
<proteinExistence type="predicted"/>
<evidence type="ECO:0000259" key="4">
    <source>
        <dbReference type="PROSITE" id="PS50126"/>
    </source>
</evidence>
<feature type="domain" description="S1 motif" evidence="4">
    <location>
        <begin position="525"/>
        <end position="604"/>
    </location>
</feature>